<organism evidence="2">
    <name type="scientific">Alexandrium monilatum</name>
    <dbReference type="NCBI Taxonomy" id="311494"/>
    <lineage>
        <taxon>Eukaryota</taxon>
        <taxon>Sar</taxon>
        <taxon>Alveolata</taxon>
        <taxon>Dinophyceae</taxon>
        <taxon>Gonyaulacales</taxon>
        <taxon>Pyrocystaceae</taxon>
        <taxon>Alexandrium</taxon>
    </lineage>
</organism>
<evidence type="ECO:0000259" key="1">
    <source>
        <dbReference type="Pfam" id="PF03446"/>
    </source>
</evidence>
<gene>
    <name evidence="2" type="ORF">AMON00008_LOCUS17242</name>
</gene>
<proteinExistence type="predicted"/>
<dbReference type="InterPro" id="IPR006183">
    <property type="entry name" value="Pgluconate_DH"/>
</dbReference>
<dbReference type="GO" id="GO:0050661">
    <property type="term" value="F:NADP binding"/>
    <property type="evidence" value="ECO:0007669"/>
    <property type="project" value="InterPro"/>
</dbReference>
<dbReference type="GO" id="GO:0004616">
    <property type="term" value="F:phosphogluconate dehydrogenase (decarboxylating) activity"/>
    <property type="evidence" value="ECO:0007669"/>
    <property type="project" value="InterPro"/>
</dbReference>
<accession>A0A7S4QAP1</accession>
<dbReference type="Pfam" id="PF03446">
    <property type="entry name" value="NAD_binding_2"/>
    <property type="match status" value="1"/>
</dbReference>
<dbReference type="EMBL" id="HBNR01025603">
    <property type="protein sequence ID" value="CAE4577639.1"/>
    <property type="molecule type" value="Transcribed_RNA"/>
</dbReference>
<dbReference type="PANTHER" id="PTHR11811">
    <property type="entry name" value="6-PHOSPHOGLUCONATE DEHYDROGENASE"/>
    <property type="match status" value="1"/>
</dbReference>
<dbReference type="SUPFAM" id="SSF51735">
    <property type="entry name" value="NAD(P)-binding Rossmann-fold domains"/>
    <property type="match status" value="1"/>
</dbReference>
<dbReference type="InterPro" id="IPR036291">
    <property type="entry name" value="NAD(P)-bd_dom_sf"/>
</dbReference>
<evidence type="ECO:0000313" key="2">
    <source>
        <dbReference type="EMBL" id="CAE4577639.1"/>
    </source>
</evidence>
<reference evidence="2" key="1">
    <citation type="submission" date="2021-01" db="EMBL/GenBank/DDBJ databases">
        <authorList>
            <person name="Corre E."/>
            <person name="Pelletier E."/>
            <person name="Niang G."/>
            <person name="Scheremetjew M."/>
            <person name="Finn R."/>
            <person name="Kale V."/>
            <person name="Holt S."/>
            <person name="Cochrane G."/>
            <person name="Meng A."/>
            <person name="Brown T."/>
            <person name="Cohen L."/>
        </authorList>
    </citation>
    <scope>NUCLEOTIDE SEQUENCE</scope>
    <source>
        <strain evidence="2">CCMP3105</strain>
    </source>
</reference>
<dbReference type="Gene3D" id="3.40.50.720">
    <property type="entry name" value="NAD(P)-binding Rossmann-like Domain"/>
    <property type="match status" value="1"/>
</dbReference>
<dbReference type="InterPro" id="IPR006115">
    <property type="entry name" value="6PGDH_NADP-bd"/>
</dbReference>
<feature type="domain" description="6-phosphogluconate dehydrogenase NADP-binding" evidence="1">
    <location>
        <begin position="17"/>
        <end position="83"/>
    </location>
</feature>
<protein>
    <recommendedName>
        <fullName evidence="1">6-phosphogluconate dehydrogenase NADP-binding domain-containing protein</fullName>
    </recommendedName>
</protein>
<name>A0A7S4QAP1_9DINO</name>
<sequence length="103" mass="11395">MHRMMVHSLEPFTRGADVGIVGIGVMGGPLTLNMLDKGFAVGIWDVNTEVTEKFAATHASAYGEGKIHAAKTYEECVTLLMKPRKVIPISRTSPSELRLWRLR</sequence>
<dbReference type="AlphaFoldDB" id="A0A7S4QAP1"/>